<dbReference type="Gene3D" id="3.30.70.1070">
    <property type="entry name" value="Sporulation related repeat"/>
    <property type="match status" value="1"/>
</dbReference>
<sequence>MDNGVKQRLIGACVLVSVGIIFLPTLLHKESPQIVDTQTQVPVAPAFEFKSVESPTEPTNTAPLTEPDEMFQAVSDSKADQVTSSESPQKEPDSSTHVESFDNRGLPKAWVVQVGSFSEIARAKKFSGDLRNNGYKAFHREHKNNSKTVYRVYVGPNINRDASEKLKSELDLQFSVNSLVLRYTP</sequence>
<dbReference type="Proteomes" id="UP001465153">
    <property type="component" value="Unassembled WGS sequence"/>
</dbReference>
<proteinExistence type="predicted"/>
<dbReference type="PANTHER" id="PTHR38687:SF1">
    <property type="entry name" value="CELL DIVISION PROTEIN DEDD"/>
    <property type="match status" value="1"/>
</dbReference>
<name>A0ABQ0A4B4_9GAMM</name>
<organism evidence="4 5">
    <name type="scientific">Sessilibacter corallicola</name>
    <dbReference type="NCBI Taxonomy" id="2904075"/>
    <lineage>
        <taxon>Bacteria</taxon>
        <taxon>Pseudomonadati</taxon>
        <taxon>Pseudomonadota</taxon>
        <taxon>Gammaproteobacteria</taxon>
        <taxon>Cellvibrionales</taxon>
        <taxon>Cellvibrionaceae</taxon>
        <taxon>Sessilibacter</taxon>
    </lineage>
</organism>
<protein>
    <submittedName>
        <fullName evidence="4">SPOR domain-containing protein</fullName>
    </submittedName>
</protein>
<evidence type="ECO:0000313" key="4">
    <source>
        <dbReference type="EMBL" id="GAA6166480.1"/>
    </source>
</evidence>
<dbReference type="Pfam" id="PF05036">
    <property type="entry name" value="SPOR"/>
    <property type="match status" value="1"/>
</dbReference>
<feature type="transmembrane region" description="Helical" evidence="2">
    <location>
        <begin position="9"/>
        <end position="27"/>
    </location>
</feature>
<keyword evidence="5" id="KW-1185">Reference proteome</keyword>
<reference evidence="4 5" key="1">
    <citation type="submission" date="2024-04" db="EMBL/GenBank/DDBJ databases">
        <title>Draft genome sequence of Sessilibacter corallicola NBRC 116591.</title>
        <authorList>
            <person name="Miyakawa T."/>
            <person name="Kusuya Y."/>
            <person name="Miura T."/>
        </authorList>
    </citation>
    <scope>NUCLEOTIDE SEQUENCE [LARGE SCALE GENOMIC DNA]</scope>
    <source>
        <strain evidence="4 5">KU-00831-HH</strain>
    </source>
</reference>
<evidence type="ECO:0000256" key="2">
    <source>
        <dbReference type="SAM" id="Phobius"/>
    </source>
</evidence>
<feature type="region of interest" description="Disordered" evidence="1">
    <location>
        <begin position="76"/>
        <end position="101"/>
    </location>
</feature>
<dbReference type="RefSeq" id="WP_353301404.1">
    <property type="nucleotide sequence ID" value="NZ_BAABWN010000001.1"/>
</dbReference>
<dbReference type="InterPro" id="IPR052521">
    <property type="entry name" value="Cell_div_SPOR-domain"/>
</dbReference>
<feature type="domain" description="SPOR" evidence="3">
    <location>
        <begin position="104"/>
        <end position="183"/>
    </location>
</feature>
<dbReference type="SUPFAM" id="SSF110997">
    <property type="entry name" value="Sporulation related repeat"/>
    <property type="match status" value="1"/>
</dbReference>
<gene>
    <name evidence="4" type="ORF">NBRC116591_02900</name>
</gene>
<dbReference type="PROSITE" id="PS51724">
    <property type="entry name" value="SPOR"/>
    <property type="match status" value="1"/>
</dbReference>
<dbReference type="EMBL" id="BAABWN010000001">
    <property type="protein sequence ID" value="GAA6166480.1"/>
    <property type="molecule type" value="Genomic_DNA"/>
</dbReference>
<evidence type="ECO:0000313" key="5">
    <source>
        <dbReference type="Proteomes" id="UP001465153"/>
    </source>
</evidence>
<dbReference type="PANTHER" id="PTHR38687">
    <property type="entry name" value="CELL DIVISION PROTEIN DEDD-RELATED"/>
    <property type="match status" value="1"/>
</dbReference>
<evidence type="ECO:0000259" key="3">
    <source>
        <dbReference type="PROSITE" id="PS51724"/>
    </source>
</evidence>
<accession>A0ABQ0A4B4</accession>
<evidence type="ECO:0000256" key="1">
    <source>
        <dbReference type="SAM" id="MobiDB-lite"/>
    </source>
</evidence>
<feature type="compositionally biased region" description="Basic and acidic residues" evidence="1">
    <location>
        <begin position="88"/>
        <end position="101"/>
    </location>
</feature>
<dbReference type="InterPro" id="IPR007730">
    <property type="entry name" value="SPOR-like_dom"/>
</dbReference>
<comment type="caution">
    <text evidence="4">The sequence shown here is derived from an EMBL/GenBank/DDBJ whole genome shotgun (WGS) entry which is preliminary data.</text>
</comment>
<keyword evidence="2" id="KW-0472">Membrane</keyword>
<dbReference type="InterPro" id="IPR036680">
    <property type="entry name" value="SPOR-like_sf"/>
</dbReference>
<keyword evidence="2" id="KW-0812">Transmembrane</keyword>
<keyword evidence="2" id="KW-1133">Transmembrane helix</keyword>